<dbReference type="AlphaFoldDB" id="A0A4Y2JRV7"/>
<feature type="domain" description="Integrase catalytic" evidence="1">
    <location>
        <begin position="1"/>
        <end position="128"/>
    </location>
</feature>
<dbReference type="SUPFAM" id="SSF53098">
    <property type="entry name" value="Ribonuclease H-like"/>
    <property type="match status" value="1"/>
</dbReference>
<dbReference type="PANTHER" id="PTHR47331:SF1">
    <property type="entry name" value="GAG-LIKE PROTEIN"/>
    <property type="match status" value="1"/>
</dbReference>
<accession>A0A4Y2JRV7</accession>
<gene>
    <name evidence="2" type="ORF">AVEN_261333_1</name>
</gene>
<keyword evidence="3" id="KW-1185">Reference proteome</keyword>
<evidence type="ECO:0000313" key="2">
    <source>
        <dbReference type="EMBL" id="GBM92179.1"/>
    </source>
</evidence>
<evidence type="ECO:0000259" key="1">
    <source>
        <dbReference type="PROSITE" id="PS50994"/>
    </source>
</evidence>
<dbReference type="Gene3D" id="3.30.420.10">
    <property type="entry name" value="Ribonuclease H-like superfamily/Ribonuclease H"/>
    <property type="match status" value="1"/>
</dbReference>
<dbReference type="InterPro" id="IPR012337">
    <property type="entry name" value="RNaseH-like_sf"/>
</dbReference>
<protein>
    <recommendedName>
        <fullName evidence="1">Integrase catalytic domain-containing protein</fullName>
    </recommendedName>
</protein>
<proteinExistence type="predicted"/>
<name>A0A4Y2JRV7_ARAVE</name>
<dbReference type="GO" id="GO:0015074">
    <property type="term" value="P:DNA integration"/>
    <property type="evidence" value="ECO:0007669"/>
    <property type="project" value="InterPro"/>
</dbReference>
<dbReference type="GO" id="GO:0003676">
    <property type="term" value="F:nucleic acid binding"/>
    <property type="evidence" value="ECO:0007669"/>
    <property type="project" value="InterPro"/>
</dbReference>
<evidence type="ECO:0000313" key="3">
    <source>
        <dbReference type="Proteomes" id="UP000499080"/>
    </source>
</evidence>
<dbReference type="OrthoDB" id="8019190at2759"/>
<comment type="caution">
    <text evidence="2">The sequence shown here is derived from an EMBL/GenBank/DDBJ whole genome shotgun (WGS) entry which is preliminary data.</text>
</comment>
<organism evidence="2 3">
    <name type="scientific">Araneus ventricosus</name>
    <name type="common">Orbweaver spider</name>
    <name type="synonym">Epeira ventricosa</name>
    <dbReference type="NCBI Taxonomy" id="182803"/>
    <lineage>
        <taxon>Eukaryota</taxon>
        <taxon>Metazoa</taxon>
        <taxon>Ecdysozoa</taxon>
        <taxon>Arthropoda</taxon>
        <taxon>Chelicerata</taxon>
        <taxon>Arachnida</taxon>
        <taxon>Araneae</taxon>
        <taxon>Araneomorphae</taxon>
        <taxon>Entelegynae</taxon>
        <taxon>Araneoidea</taxon>
        <taxon>Araneidae</taxon>
        <taxon>Araneus</taxon>
    </lineage>
</organism>
<sequence>MAFRRFIARRGRPRKIYSDNGANFRGAYNELSTLDWEKIVREANINRILWKFNPPTASWWGGFWERLVRVIKELLRRSLRESILSFEELGTVLCECESVINLRPLTCVSENSDDLIPLTPSMFLIENRNFNTGGIDLVETQSFRKRIKFKAKLLKDLRL</sequence>
<dbReference type="InterPro" id="IPR001584">
    <property type="entry name" value="Integrase_cat-core"/>
</dbReference>
<dbReference type="EMBL" id="BGPR01111485">
    <property type="protein sequence ID" value="GBM92179.1"/>
    <property type="molecule type" value="Genomic_DNA"/>
</dbReference>
<dbReference type="PANTHER" id="PTHR47331">
    <property type="entry name" value="PHD-TYPE DOMAIN-CONTAINING PROTEIN"/>
    <property type="match status" value="1"/>
</dbReference>
<dbReference type="InterPro" id="IPR036397">
    <property type="entry name" value="RNaseH_sf"/>
</dbReference>
<reference evidence="2 3" key="1">
    <citation type="journal article" date="2019" name="Sci. Rep.">
        <title>Orb-weaving spider Araneus ventricosus genome elucidates the spidroin gene catalogue.</title>
        <authorList>
            <person name="Kono N."/>
            <person name="Nakamura H."/>
            <person name="Ohtoshi R."/>
            <person name="Moran D.A.P."/>
            <person name="Shinohara A."/>
            <person name="Yoshida Y."/>
            <person name="Fujiwara M."/>
            <person name="Mori M."/>
            <person name="Tomita M."/>
            <person name="Arakawa K."/>
        </authorList>
    </citation>
    <scope>NUCLEOTIDE SEQUENCE [LARGE SCALE GENOMIC DNA]</scope>
</reference>
<dbReference type="Proteomes" id="UP000499080">
    <property type="component" value="Unassembled WGS sequence"/>
</dbReference>
<dbReference type="PROSITE" id="PS50994">
    <property type="entry name" value="INTEGRASE"/>
    <property type="match status" value="1"/>
</dbReference>